<dbReference type="GeneID" id="71635583"/>
<dbReference type="InterPro" id="IPR009366">
    <property type="entry name" value="Protein_Veg"/>
</dbReference>
<accession>A0A0D6DYL1</accession>
<dbReference type="EMBL" id="LN774769">
    <property type="protein sequence ID" value="CEN28845.1"/>
    <property type="molecule type" value="Genomic_DNA"/>
</dbReference>
<gene>
    <name evidence="1" type="ORF">LACPI_1645</name>
</gene>
<dbReference type="PANTHER" id="PTHR40026:SF1">
    <property type="entry name" value="PROTEIN VEG"/>
    <property type="match status" value="1"/>
</dbReference>
<dbReference type="HOGENOM" id="CLU_153735_1_0_9"/>
<dbReference type="AlphaFoldDB" id="A0A0D6DYL1"/>
<proteinExistence type="predicted"/>
<dbReference type="GO" id="GO:0006355">
    <property type="term" value="P:regulation of DNA-templated transcription"/>
    <property type="evidence" value="ECO:0007669"/>
    <property type="project" value="InterPro"/>
</dbReference>
<sequence length="82" mass="9607">MDSQEVGKIIEIKKEVASHLGEEVDITDHYGRKRENRHKVTLTEVFDTHFVVEKFLPRGQKIVESYMYADILTQSMLIHYKG</sequence>
<name>A0A0D6DYL1_9LACT</name>
<protein>
    <recommendedName>
        <fullName evidence="3">Veg protein</fullName>
    </recommendedName>
</protein>
<reference evidence="2" key="1">
    <citation type="submission" date="2015-01" db="EMBL/GenBank/DDBJ databases">
        <authorList>
            <person name="Andreevskaya M."/>
        </authorList>
    </citation>
    <scope>NUCLEOTIDE SEQUENCE [LARGE SCALE GENOMIC DNA]</scope>
    <source>
        <strain evidence="2">MKFS47</strain>
    </source>
</reference>
<evidence type="ECO:0000313" key="2">
    <source>
        <dbReference type="Proteomes" id="UP000033166"/>
    </source>
</evidence>
<dbReference type="RefSeq" id="WP_047915902.1">
    <property type="nucleotide sequence ID" value="NZ_LN774769.1"/>
</dbReference>
<organism evidence="1 2">
    <name type="scientific">Pseudolactococcus piscium MKFS47</name>
    <dbReference type="NCBI Taxonomy" id="297352"/>
    <lineage>
        <taxon>Bacteria</taxon>
        <taxon>Bacillati</taxon>
        <taxon>Bacillota</taxon>
        <taxon>Bacilli</taxon>
        <taxon>Lactobacillales</taxon>
        <taxon>Streptococcaceae</taxon>
        <taxon>Pseudolactococcus</taxon>
    </lineage>
</organism>
<evidence type="ECO:0000313" key="1">
    <source>
        <dbReference type="EMBL" id="CEN28845.1"/>
    </source>
</evidence>
<dbReference type="PANTHER" id="PTHR40026">
    <property type="entry name" value="PROTEIN VEG"/>
    <property type="match status" value="1"/>
</dbReference>
<dbReference type="Gene3D" id="2.30.30.100">
    <property type="match status" value="1"/>
</dbReference>
<dbReference type="Pfam" id="PF06257">
    <property type="entry name" value="VEG"/>
    <property type="match status" value="1"/>
</dbReference>
<evidence type="ECO:0008006" key="3">
    <source>
        <dbReference type="Google" id="ProtNLM"/>
    </source>
</evidence>
<dbReference type="KEGG" id="lpk:LACPI_1645"/>
<dbReference type="STRING" id="1364.LP2241_50037"/>
<dbReference type="Proteomes" id="UP000033166">
    <property type="component" value="Chromosome I"/>
</dbReference>